<evidence type="ECO:0000256" key="3">
    <source>
        <dbReference type="ARBA" id="ARBA00022723"/>
    </source>
</evidence>
<dbReference type="GO" id="GO:0005737">
    <property type="term" value="C:cytoplasm"/>
    <property type="evidence" value="ECO:0007669"/>
    <property type="project" value="UniProtKB-SubCell"/>
</dbReference>
<comment type="cofactor">
    <cofactor evidence="8">
        <name>Mg(2+)</name>
        <dbReference type="ChEBI" id="CHEBI:18420"/>
    </cofactor>
</comment>
<comment type="caution">
    <text evidence="10">The sequence shown here is derived from an EMBL/GenBank/DDBJ whole genome shotgun (WGS) entry which is preliminary data.</text>
</comment>
<reference evidence="10 11" key="1">
    <citation type="submission" date="2018-09" db="EMBL/GenBank/DDBJ databases">
        <title>Alcanivorax profundi sp. nov., isolated from 1000 m-depth seawater of the Mariana Trench.</title>
        <authorList>
            <person name="Liu J."/>
        </authorList>
    </citation>
    <scope>NUCLEOTIDE SEQUENCE [LARGE SCALE GENOMIC DNA]</scope>
    <source>
        <strain evidence="10 11">MTEO17</strain>
    </source>
</reference>
<keyword evidence="2 8" id="KW-0808">Transferase</keyword>
<comment type="subcellular location">
    <subcellularLocation>
        <location evidence="8">Cytoplasm</location>
    </subcellularLocation>
</comment>
<feature type="binding site" evidence="8">
    <location>
        <position position="97"/>
    </location>
    <ligand>
        <name>Mg(2+)</name>
        <dbReference type="ChEBI" id="CHEBI:18420"/>
    </ligand>
</feature>
<dbReference type="InterPro" id="IPR029044">
    <property type="entry name" value="Nucleotide-diphossugar_trans"/>
</dbReference>
<dbReference type="Proteomes" id="UP000283734">
    <property type="component" value="Unassembled WGS sequence"/>
</dbReference>
<feature type="binding site" evidence="8">
    <location>
        <begin position="9"/>
        <end position="11"/>
    </location>
    <ligand>
        <name>GTP</name>
        <dbReference type="ChEBI" id="CHEBI:37565"/>
    </ligand>
</feature>
<dbReference type="Gene3D" id="3.90.550.10">
    <property type="entry name" value="Spore Coat Polysaccharide Biosynthesis Protein SpsA, Chain A"/>
    <property type="match status" value="1"/>
</dbReference>
<feature type="domain" description="MobA-like NTP transferase" evidence="9">
    <location>
        <begin position="7"/>
        <end position="156"/>
    </location>
</feature>
<evidence type="ECO:0000313" key="11">
    <source>
        <dbReference type="Proteomes" id="UP000283734"/>
    </source>
</evidence>
<comment type="domain">
    <text evidence="8">The N-terminal domain determines nucleotide recognition and specific binding, while the C-terminal domain determines the specific binding to the target protein.</text>
</comment>
<dbReference type="GO" id="GO:1902758">
    <property type="term" value="P:bis(molybdopterin guanine dinucleotide)molybdenum biosynthetic process"/>
    <property type="evidence" value="ECO:0007669"/>
    <property type="project" value="TreeGrafter"/>
</dbReference>
<evidence type="ECO:0000256" key="1">
    <source>
        <dbReference type="ARBA" id="ARBA00022490"/>
    </source>
</evidence>
<dbReference type="GO" id="GO:0046872">
    <property type="term" value="F:metal ion binding"/>
    <property type="evidence" value="ECO:0007669"/>
    <property type="project" value="UniProtKB-KW"/>
</dbReference>
<name>A0A418Y2Q2_9GAMM</name>
<keyword evidence="3 8" id="KW-0479">Metal-binding</keyword>
<evidence type="ECO:0000256" key="5">
    <source>
        <dbReference type="ARBA" id="ARBA00022842"/>
    </source>
</evidence>
<comment type="caution">
    <text evidence="8">Lacks conserved residue(s) required for the propagation of feature annotation.</text>
</comment>
<evidence type="ECO:0000256" key="2">
    <source>
        <dbReference type="ARBA" id="ARBA00022679"/>
    </source>
</evidence>
<evidence type="ECO:0000313" key="10">
    <source>
        <dbReference type="EMBL" id="RJG19822.1"/>
    </source>
</evidence>
<keyword evidence="5 8" id="KW-0460">Magnesium</keyword>
<dbReference type="HAMAP" id="MF_00316">
    <property type="entry name" value="MobA"/>
    <property type="match status" value="1"/>
</dbReference>
<keyword evidence="6 8" id="KW-0342">GTP-binding</keyword>
<dbReference type="PANTHER" id="PTHR19136:SF81">
    <property type="entry name" value="MOLYBDENUM COFACTOR GUANYLYLTRANSFERASE"/>
    <property type="match status" value="1"/>
</dbReference>
<comment type="catalytic activity">
    <reaction evidence="8">
        <text>Mo-molybdopterin + GTP + H(+) = Mo-molybdopterin guanine dinucleotide + diphosphate</text>
        <dbReference type="Rhea" id="RHEA:34243"/>
        <dbReference type="ChEBI" id="CHEBI:15378"/>
        <dbReference type="ChEBI" id="CHEBI:33019"/>
        <dbReference type="ChEBI" id="CHEBI:37565"/>
        <dbReference type="ChEBI" id="CHEBI:71302"/>
        <dbReference type="ChEBI" id="CHEBI:71310"/>
        <dbReference type="EC" id="2.7.7.77"/>
    </reaction>
</comment>
<feature type="binding site" evidence="8">
    <location>
        <position position="97"/>
    </location>
    <ligand>
        <name>GTP</name>
        <dbReference type="ChEBI" id="CHEBI:37565"/>
    </ligand>
</feature>
<evidence type="ECO:0000256" key="8">
    <source>
        <dbReference type="HAMAP-Rule" id="MF_00316"/>
    </source>
</evidence>
<proteinExistence type="inferred from homology"/>
<keyword evidence="10" id="KW-0548">Nucleotidyltransferase</keyword>
<dbReference type="SUPFAM" id="SSF53448">
    <property type="entry name" value="Nucleotide-diphospho-sugar transferases"/>
    <property type="match status" value="1"/>
</dbReference>
<evidence type="ECO:0000259" key="9">
    <source>
        <dbReference type="Pfam" id="PF12804"/>
    </source>
</evidence>
<evidence type="ECO:0000256" key="7">
    <source>
        <dbReference type="ARBA" id="ARBA00023150"/>
    </source>
</evidence>
<evidence type="ECO:0000256" key="4">
    <source>
        <dbReference type="ARBA" id="ARBA00022741"/>
    </source>
</evidence>
<keyword evidence="4 8" id="KW-0547">Nucleotide-binding</keyword>
<gene>
    <name evidence="8" type="primary">mobA</name>
    <name evidence="10" type="ORF">D4A39_02955</name>
</gene>
<dbReference type="InterPro" id="IPR025877">
    <property type="entry name" value="MobA-like_NTP_Trfase"/>
</dbReference>
<evidence type="ECO:0000256" key="6">
    <source>
        <dbReference type="ARBA" id="ARBA00023134"/>
    </source>
</evidence>
<sequence>MHDYTLIILAGGKGSRVGGADKGLLEVDGKPLIAHLLEHLAPRPQRVVISANRNQALYRQWADQVVEDLRPDFPGPMAGLEAAFQACEGLCLCLPCDLLQPPASMAADLLAKAAIGHVCVAQDPIRRQPLCLSLHAQQWRTSLTDYLDNGGRSAYGWLETLAVQPVAVGTPLQNLNHAQRLTDSPAPLAGC</sequence>
<dbReference type="InterPro" id="IPR013482">
    <property type="entry name" value="Molybde_CF_guanTrfase"/>
</dbReference>
<comment type="function">
    <text evidence="8">Transfers a GMP moiety from GTP to Mo-molybdopterin (Mo-MPT) cofactor (Moco or molybdenum cofactor) to form Mo-molybdopterin guanine dinucleotide (Mo-MGD) cofactor.</text>
</comment>
<accession>A0A418Y2Q2</accession>
<keyword evidence="11" id="KW-1185">Reference proteome</keyword>
<dbReference type="RefSeq" id="WP_119917465.1">
    <property type="nucleotide sequence ID" value="NZ_QYYA01000001.1"/>
</dbReference>
<protein>
    <recommendedName>
        <fullName evidence="8">Molybdenum cofactor guanylyltransferase</fullName>
        <shortName evidence="8">MoCo guanylyltransferase</shortName>
        <ecNumber evidence="8">2.7.7.77</ecNumber>
    </recommendedName>
    <alternativeName>
        <fullName evidence="8">GTP:molybdopterin guanylyltransferase</fullName>
    </alternativeName>
    <alternativeName>
        <fullName evidence="8">Mo-MPT guanylyltransferase</fullName>
    </alternativeName>
    <alternativeName>
        <fullName evidence="8">Molybdopterin guanylyltransferase</fullName>
    </alternativeName>
    <alternativeName>
        <fullName evidence="8">Molybdopterin-guanine dinucleotide synthase</fullName>
        <shortName evidence="8">MGD synthase</shortName>
    </alternativeName>
</protein>
<dbReference type="Pfam" id="PF12804">
    <property type="entry name" value="NTP_transf_3"/>
    <property type="match status" value="1"/>
</dbReference>
<keyword evidence="7 8" id="KW-0501">Molybdenum cofactor biosynthesis</keyword>
<feature type="binding site" evidence="8">
    <location>
        <position position="22"/>
    </location>
    <ligand>
        <name>GTP</name>
        <dbReference type="ChEBI" id="CHEBI:37565"/>
    </ligand>
</feature>
<dbReference type="CDD" id="cd02503">
    <property type="entry name" value="MobA"/>
    <property type="match status" value="1"/>
</dbReference>
<dbReference type="GO" id="GO:0061603">
    <property type="term" value="F:molybdenum cofactor guanylyltransferase activity"/>
    <property type="evidence" value="ECO:0007669"/>
    <property type="project" value="UniProtKB-EC"/>
</dbReference>
<dbReference type="EC" id="2.7.7.77" evidence="8"/>
<organism evidence="10 11">
    <name type="scientific">Alcanivorax profundi</name>
    <dbReference type="NCBI Taxonomy" id="2338368"/>
    <lineage>
        <taxon>Bacteria</taxon>
        <taxon>Pseudomonadati</taxon>
        <taxon>Pseudomonadota</taxon>
        <taxon>Gammaproteobacteria</taxon>
        <taxon>Oceanospirillales</taxon>
        <taxon>Alcanivoracaceae</taxon>
        <taxon>Alcanivorax</taxon>
    </lineage>
</organism>
<dbReference type="AlphaFoldDB" id="A0A418Y2Q2"/>
<dbReference type="EMBL" id="QYYA01000001">
    <property type="protein sequence ID" value="RJG19822.1"/>
    <property type="molecule type" value="Genomic_DNA"/>
</dbReference>
<comment type="similarity">
    <text evidence="8">Belongs to the MobA family.</text>
</comment>
<feature type="binding site" evidence="8">
    <location>
        <position position="68"/>
    </location>
    <ligand>
        <name>GTP</name>
        <dbReference type="ChEBI" id="CHEBI:37565"/>
    </ligand>
</feature>
<dbReference type="GO" id="GO:0005525">
    <property type="term" value="F:GTP binding"/>
    <property type="evidence" value="ECO:0007669"/>
    <property type="project" value="UniProtKB-UniRule"/>
</dbReference>
<comment type="subunit">
    <text evidence="8">Monomer.</text>
</comment>
<dbReference type="PANTHER" id="PTHR19136">
    <property type="entry name" value="MOLYBDENUM COFACTOR GUANYLYLTRANSFERASE"/>
    <property type="match status" value="1"/>
</dbReference>
<keyword evidence="1 8" id="KW-0963">Cytoplasm</keyword>
<dbReference type="OrthoDB" id="9788394at2"/>